<feature type="compositionally biased region" description="Polar residues" evidence="1">
    <location>
        <begin position="1"/>
        <end position="20"/>
    </location>
</feature>
<dbReference type="AlphaFoldDB" id="A0A4C1ZMP4"/>
<proteinExistence type="predicted"/>
<accession>A0A4C1ZMP4</accession>
<dbReference type="EMBL" id="BGZK01001972">
    <property type="protein sequence ID" value="GBP89038.1"/>
    <property type="molecule type" value="Genomic_DNA"/>
</dbReference>
<gene>
    <name evidence="2" type="ORF">EVAR_61702_1</name>
</gene>
<dbReference type="OrthoDB" id="8123886at2759"/>
<reference evidence="2 3" key="1">
    <citation type="journal article" date="2019" name="Commun. Biol.">
        <title>The bagworm genome reveals a unique fibroin gene that provides high tensile strength.</title>
        <authorList>
            <person name="Kono N."/>
            <person name="Nakamura H."/>
            <person name="Ohtoshi R."/>
            <person name="Tomita M."/>
            <person name="Numata K."/>
            <person name="Arakawa K."/>
        </authorList>
    </citation>
    <scope>NUCLEOTIDE SEQUENCE [LARGE SCALE GENOMIC DNA]</scope>
</reference>
<protein>
    <submittedName>
        <fullName evidence="2">Uncharacterized protein</fullName>
    </submittedName>
</protein>
<feature type="region of interest" description="Disordered" evidence="1">
    <location>
        <begin position="1"/>
        <end position="56"/>
    </location>
</feature>
<feature type="compositionally biased region" description="Polar residues" evidence="1">
    <location>
        <begin position="43"/>
        <end position="56"/>
    </location>
</feature>
<dbReference type="Proteomes" id="UP000299102">
    <property type="component" value="Unassembled WGS sequence"/>
</dbReference>
<evidence type="ECO:0000313" key="3">
    <source>
        <dbReference type="Proteomes" id="UP000299102"/>
    </source>
</evidence>
<sequence length="210" mass="22754">MELDSSLTANSVVVQNNPMPTQEAAPPSARAEAESVKTAPVCGSTTKSRPYRTTASKSCPNVETFRSLNKYLVDNRVQFHTYALEEERKIKAVIRGIPTDFPIEEIQTDLRSWLLCALSAQTLPPGRLSALAHFKRPSTTPLCSSLRPTNFPALAAKKSAPGANSRPALRAFFKSRGKPTPATESRQAAGETAQRPPAARLPRCVRGPSV</sequence>
<name>A0A4C1ZMP4_EUMVA</name>
<keyword evidence="3" id="KW-1185">Reference proteome</keyword>
<comment type="caution">
    <text evidence="2">The sequence shown here is derived from an EMBL/GenBank/DDBJ whole genome shotgun (WGS) entry which is preliminary data.</text>
</comment>
<feature type="region of interest" description="Disordered" evidence="1">
    <location>
        <begin position="157"/>
        <end position="210"/>
    </location>
</feature>
<evidence type="ECO:0000256" key="1">
    <source>
        <dbReference type="SAM" id="MobiDB-lite"/>
    </source>
</evidence>
<organism evidence="2 3">
    <name type="scientific">Eumeta variegata</name>
    <name type="common">Bagworm moth</name>
    <name type="synonym">Eumeta japonica</name>
    <dbReference type="NCBI Taxonomy" id="151549"/>
    <lineage>
        <taxon>Eukaryota</taxon>
        <taxon>Metazoa</taxon>
        <taxon>Ecdysozoa</taxon>
        <taxon>Arthropoda</taxon>
        <taxon>Hexapoda</taxon>
        <taxon>Insecta</taxon>
        <taxon>Pterygota</taxon>
        <taxon>Neoptera</taxon>
        <taxon>Endopterygota</taxon>
        <taxon>Lepidoptera</taxon>
        <taxon>Glossata</taxon>
        <taxon>Ditrysia</taxon>
        <taxon>Tineoidea</taxon>
        <taxon>Psychidae</taxon>
        <taxon>Oiketicinae</taxon>
        <taxon>Eumeta</taxon>
    </lineage>
</organism>
<evidence type="ECO:0000313" key="2">
    <source>
        <dbReference type="EMBL" id="GBP89038.1"/>
    </source>
</evidence>